<dbReference type="AlphaFoldDB" id="A0A8J5LAT2"/>
<keyword evidence="3" id="KW-0472">Membrane</keyword>
<comment type="caution">
    <text evidence="5">The sequence shown here is derived from an EMBL/GenBank/DDBJ whole genome shotgun (WGS) entry which is preliminary data.</text>
</comment>
<keyword evidence="1 2" id="KW-0694">RNA-binding</keyword>
<evidence type="ECO:0000256" key="3">
    <source>
        <dbReference type="SAM" id="Phobius"/>
    </source>
</evidence>
<proteinExistence type="predicted"/>
<gene>
    <name evidence="5" type="ORF">ZIOFF_029363</name>
</gene>
<dbReference type="Proteomes" id="UP000734854">
    <property type="component" value="Unassembled WGS sequence"/>
</dbReference>
<dbReference type="Pfam" id="PF00076">
    <property type="entry name" value="RRM_1"/>
    <property type="match status" value="1"/>
</dbReference>
<keyword evidence="3" id="KW-0812">Transmembrane</keyword>
<dbReference type="PANTHER" id="PTHR47640:SF48">
    <property type="entry name" value="POLYADENYLATE-BINDING PROTEIN RBP45B"/>
    <property type="match status" value="1"/>
</dbReference>
<name>A0A8J5LAT2_ZINOF</name>
<feature type="transmembrane region" description="Helical" evidence="3">
    <location>
        <begin position="217"/>
        <end position="236"/>
    </location>
</feature>
<dbReference type="EMBL" id="JACMSC010000008">
    <property type="protein sequence ID" value="KAG6511304.1"/>
    <property type="molecule type" value="Genomic_DNA"/>
</dbReference>
<evidence type="ECO:0000313" key="5">
    <source>
        <dbReference type="EMBL" id="KAG6511304.1"/>
    </source>
</evidence>
<keyword evidence="3" id="KW-1133">Transmembrane helix</keyword>
<evidence type="ECO:0000313" key="6">
    <source>
        <dbReference type="Proteomes" id="UP000734854"/>
    </source>
</evidence>
<accession>A0A8J5LAT2</accession>
<evidence type="ECO:0000259" key="4">
    <source>
        <dbReference type="PROSITE" id="PS50102"/>
    </source>
</evidence>
<sequence>MGVKEEGKSTCTQSLVFHTKLTEAVFFFISVLKVLYRPYASLACKHSKPQRGLLLAASCQQGHNVACWWLQASHVVACKLACHVALLAMWHKQACHVACKQAGDLPYLTLCKLGLQAQQATLWLACLPASHNVACWWLQASHVVACKLACHVALLAMWHKQACHVACKQAGDLPYLSESLAFNRCGTTIHTSRFHSIFSNTSTVALFKPEKYLSHRFSFLPAATFIYLISLILFFFSANLSAGSRHTGHSEGFGFIEFVTRVAADRVLQIYNGQGMPNSEQVFRLNWATCGAGEKRNDGIKYTIFVRDLAADVTDYLLQETFKKHYTSVKGAKVVTDRLTGHSKGYGFVKFGDPNEQTRAMTEMNGV</sequence>
<reference evidence="5 6" key="1">
    <citation type="submission" date="2020-08" db="EMBL/GenBank/DDBJ databases">
        <title>Plant Genome Project.</title>
        <authorList>
            <person name="Zhang R.-G."/>
        </authorList>
    </citation>
    <scope>NUCLEOTIDE SEQUENCE [LARGE SCALE GENOMIC DNA]</scope>
    <source>
        <tissue evidence="5">Rhizome</tissue>
    </source>
</reference>
<keyword evidence="6" id="KW-1185">Reference proteome</keyword>
<dbReference type="GO" id="GO:0003729">
    <property type="term" value="F:mRNA binding"/>
    <property type="evidence" value="ECO:0007669"/>
    <property type="project" value="InterPro"/>
</dbReference>
<dbReference type="SMART" id="SM00360">
    <property type="entry name" value="RRM"/>
    <property type="match status" value="1"/>
</dbReference>
<dbReference type="InterPro" id="IPR000504">
    <property type="entry name" value="RRM_dom"/>
</dbReference>
<organism evidence="5 6">
    <name type="scientific">Zingiber officinale</name>
    <name type="common">Ginger</name>
    <name type="synonym">Amomum zingiber</name>
    <dbReference type="NCBI Taxonomy" id="94328"/>
    <lineage>
        <taxon>Eukaryota</taxon>
        <taxon>Viridiplantae</taxon>
        <taxon>Streptophyta</taxon>
        <taxon>Embryophyta</taxon>
        <taxon>Tracheophyta</taxon>
        <taxon>Spermatophyta</taxon>
        <taxon>Magnoliopsida</taxon>
        <taxon>Liliopsida</taxon>
        <taxon>Zingiberales</taxon>
        <taxon>Zingiberaceae</taxon>
        <taxon>Zingiber</taxon>
    </lineage>
</organism>
<dbReference type="Gene3D" id="3.30.70.330">
    <property type="match status" value="2"/>
</dbReference>
<evidence type="ECO:0000256" key="1">
    <source>
        <dbReference type="ARBA" id="ARBA00022884"/>
    </source>
</evidence>
<dbReference type="SUPFAM" id="SSF54928">
    <property type="entry name" value="RNA-binding domain, RBD"/>
    <property type="match status" value="1"/>
</dbReference>
<dbReference type="InterPro" id="IPR035979">
    <property type="entry name" value="RBD_domain_sf"/>
</dbReference>
<dbReference type="PANTHER" id="PTHR47640">
    <property type="entry name" value="TRNA SELENOCYSTEINE 1-ASSOCIATED PROTEIN 1-RELATED-RELATED"/>
    <property type="match status" value="1"/>
</dbReference>
<dbReference type="InterPro" id="IPR050825">
    <property type="entry name" value="RBM42_RBP45_47-like"/>
</dbReference>
<evidence type="ECO:0000256" key="2">
    <source>
        <dbReference type="PROSITE-ProRule" id="PRU00176"/>
    </source>
</evidence>
<dbReference type="InterPro" id="IPR012677">
    <property type="entry name" value="Nucleotide-bd_a/b_plait_sf"/>
</dbReference>
<dbReference type="GO" id="GO:0005829">
    <property type="term" value="C:cytosol"/>
    <property type="evidence" value="ECO:0007669"/>
    <property type="project" value="TreeGrafter"/>
</dbReference>
<protein>
    <recommendedName>
        <fullName evidence="4">RRM domain-containing protein</fullName>
    </recommendedName>
</protein>
<dbReference type="PROSITE" id="PS50102">
    <property type="entry name" value="RRM"/>
    <property type="match status" value="1"/>
</dbReference>
<feature type="domain" description="RRM" evidence="4">
    <location>
        <begin position="302"/>
        <end position="367"/>
    </location>
</feature>